<organism evidence="3 4">
    <name type="scientific">Rhodoferax lithotrophicus</name>
    <dbReference type="NCBI Taxonomy" id="2798804"/>
    <lineage>
        <taxon>Bacteria</taxon>
        <taxon>Pseudomonadati</taxon>
        <taxon>Pseudomonadota</taxon>
        <taxon>Betaproteobacteria</taxon>
        <taxon>Burkholderiales</taxon>
        <taxon>Comamonadaceae</taxon>
        <taxon>Rhodoferax</taxon>
    </lineage>
</organism>
<protein>
    <submittedName>
        <fullName evidence="3">IS630 family transposase IS1471</fullName>
    </submittedName>
</protein>
<evidence type="ECO:0000259" key="1">
    <source>
        <dbReference type="Pfam" id="PF13358"/>
    </source>
</evidence>
<proteinExistence type="predicted"/>
<gene>
    <name evidence="3" type="ORF">MIZ03_3118</name>
</gene>
<dbReference type="Gene3D" id="3.30.420.10">
    <property type="entry name" value="Ribonuclease H-like superfamily/Ribonuclease H"/>
    <property type="match status" value="1"/>
</dbReference>
<dbReference type="Pfam" id="PF13592">
    <property type="entry name" value="HTH_33"/>
    <property type="match status" value="1"/>
</dbReference>
<dbReference type="EMBL" id="AP024238">
    <property type="protein sequence ID" value="BCO28218.1"/>
    <property type="molecule type" value="Genomic_DNA"/>
</dbReference>
<dbReference type="Pfam" id="PF13358">
    <property type="entry name" value="DDE_3"/>
    <property type="match status" value="1"/>
</dbReference>
<dbReference type="Pfam" id="PF13551">
    <property type="entry name" value="HTH_29"/>
    <property type="match status" value="1"/>
</dbReference>
<keyword evidence="4" id="KW-1185">Reference proteome</keyword>
<sequence length="342" mass="39288">MEKESARNQTLEQLHERRKQVVRLHKKAIKIVELSGLTYPTVRATIDLFEEGGWAAIRPARRGRPKGDGRALSAVQEETIQRIIIDKRPEQLKMDFFLWSRAAVGQLIEQEYGIKLPVRSIGKYLARWGFTPQKPIKRAYEQNPQAVQAWLQGEYPGIEQRAKREGAEIHWGDETALTNTDARGRSFAPAGKTPVALTVGSTRQKLSMIATVTNQGKTRWMIIEESFDADKFCEFLQALIKDAGKKVFLILDNLRVHHSKVVKAWVAERKEQIELFYLLSYSPQLNPEERLNADLKQEMSKRVPVRTKAKLRQAASEHMTMLEQTPERVIGYFQDRHVKYAA</sequence>
<evidence type="ECO:0000313" key="3">
    <source>
        <dbReference type="EMBL" id="BCO28218.1"/>
    </source>
</evidence>
<dbReference type="InterPro" id="IPR038717">
    <property type="entry name" value="Tc1-like_DDE_dom"/>
</dbReference>
<accession>A0ABM7MPH6</accession>
<dbReference type="InterPro" id="IPR025959">
    <property type="entry name" value="Winged_HTH_dom"/>
</dbReference>
<feature type="domain" description="Tc1-like transposase DDE" evidence="1">
    <location>
        <begin position="169"/>
        <end position="311"/>
    </location>
</feature>
<dbReference type="Proteomes" id="UP000824366">
    <property type="component" value="Chromosome"/>
</dbReference>
<dbReference type="RefSeq" id="WP_223904192.1">
    <property type="nucleotide sequence ID" value="NZ_AP024238.1"/>
</dbReference>
<dbReference type="NCBIfam" id="NF033545">
    <property type="entry name" value="transpos_IS630"/>
    <property type="match status" value="1"/>
</dbReference>
<feature type="domain" description="Winged helix-turn helix" evidence="2">
    <location>
        <begin position="96"/>
        <end position="152"/>
    </location>
</feature>
<dbReference type="PANTHER" id="PTHR46564">
    <property type="entry name" value="TRANSPOSASE"/>
    <property type="match status" value="1"/>
</dbReference>
<evidence type="ECO:0000313" key="4">
    <source>
        <dbReference type="Proteomes" id="UP000824366"/>
    </source>
</evidence>
<evidence type="ECO:0000259" key="2">
    <source>
        <dbReference type="Pfam" id="PF13592"/>
    </source>
</evidence>
<name>A0ABM7MPH6_9BURK</name>
<dbReference type="InterPro" id="IPR036397">
    <property type="entry name" value="RNaseH_sf"/>
</dbReference>
<reference evidence="3 4" key="1">
    <citation type="journal article" date="2021" name="Microbiol. Spectr.">
        <title>A Single Bacterium Capable of Oxidation and Reduction of Iron at Circumneutral pH.</title>
        <authorList>
            <person name="Kato S."/>
            <person name="Ohkuma M."/>
        </authorList>
    </citation>
    <scope>NUCLEOTIDE SEQUENCE [LARGE SCALE GENOMIC DNA]</scope>
    <source>
        <strain evidence="3 4">MIZ03</strain>
    </source>
</reference>
<dbReference type="PANTHER" id="PTHR46564:SF1">
    <property type="entry name" value="TRANSPOSASE"/>
    <property type="match status" value="1"/>
</dbReference>
<dbReference type="InterPro" id="IPR047655">
    <property type="entry name" value="Transpos_IS630-like"/>
</dbReference>